<evidence type="ECO:0000313" key="2">
    <source>
        <dbReference type="Proteomes" id="UP000290481"/>
    </source>
</evidence>
<evidence type="ECO:0000313" key="1">
    <source>
        <dbReference type="EMBL" id="RXE53918.1"/>
    </source>
</evidence>
<organism evidence="1 2">
    <name type="scientific">Pseudomonas azotoformans</name>
    <dbReference type="NCBI Taxonomy" id="47878"/>
    <lineage>
        <taxon>Bacteria</taxon>
        <taxon>Pseudomonadati</taxon>
        <taxon>Pseudomonadota</taxon>
        <taxon>Gammaproteobacteria</taxon>
        <taxon>Pseudomonadales</taxon>
        <taxon>Pseudomonadaceae</taxon>
        <taxon>Pseudomonas</taxon>
    </lineage>
</organism>
<gene>
    <name evidence="1" type="ORF">B4O85_03485</name>
</gene>
<comment type="caution">
    <text evidence="1">The sequence shown here is derived from an EMBL/GenBank/DDBJ whole genome shotgun (WGS) entry which is preliminary data.</text>
</comment>
<sequence>MQRRPGQVPGFLFVGTSLKKPNQMWELACLRLQPVGASLLAKNSKAPRSFSKHALSLTFFASKLAPTEKP</sequence>
<protein>
    <submittedName>
        <fullName evidence="1">Uncharacterized protein</fullName>
    </submittedName>
</protein>
<accession>A0A4Q0HXJ0</accession>
<dbReference type="AlphaFoldDB" id="A0A4Q0HXJ0"/>
<dbReference type="EMBL" id="MZZJ01000002">
    <property type="protein sequence ID" value="RXE53918.1"/>
    <property type="molecule type" value="Genomic_DNA"/>
</dbReference>
<reference evidence="1 2" key="1">
    <citation type="submission" date="2017-03" db="EMBL/GenBank/DDBJ databases">
        <title>Pseudomonas azotoformans: Salt tolerant bacteria having multiple plant growth promoting attributes.</title>
        <authorList>
            <person name="Srivastava A.K."/>
            <person name="Sharma A."/>
            <person name="Srivastava A.K."/>
            <person name="Jamali H."/>
            <person name="Yadav J."/>
            <person name="Srivastava R."/>
            <person name="Kashyap P.L."/>
            <person name="Chakdar H."/>
            <person name="Saxena A.K."/>
        </authorList>
    </citation>
    <scope>NUCLEOTIDE SEQUENCE [LARGE SCALE GENOMIC DNA]</scope>
    <source>
        <strain evidence="1 2">SC 14</strain>
    </source>
</reference>
<dbReference type="Proteomes" id="UP000290481">
    <property type="component" value="Unassembled WGS sequence"/>
</dbReference>
<proteinExistence type="predicted"/>
<name>A0A4Q0HXJ0_PSEAZ</name>